<evidence type="ECO:0000313" key="2">
    <source>
        <dbReference type="Proteomes" id="UP000001122"/>
    </source>
</evidence>
<organism evidence="1 2">
    <name type="scientific">Escherichia coli O139:H28 (strain E24377A / ETEC)</name>
    <dbReference type="NCBI Taxonomy" id="331111"/>
    <lineage>
        <taxon>Bacteria</taxon>
        <taxon>Pseudomonadati</taxon>
        <taxon>Pseudomonadota</taxon>
        <taxon>Gammaproteobacteria</taxon>
        <taxon>Enterobacterales</taxon>
        <taxon>Enterobacteriaceae</taxon>
        <taxon>Escherichia</taxon>
    </lineage>
</organism>
<proteinExistence type="predicted"/>
<dbReference type="AlphaFoldDB" id="A7ZSU4"/>
<dbReference type="HOGENOM" id="CLU_3403252_0_0_6"/>
<reference evidence="2" key="1">
    <citation type="journal article" date="2008" name="J. Bacteriol.">
        <title>The pangenome structure of Escherichia coli: comparative genomic analysis of E. coli commensal and pathogenic isolates.</title>
        <authorList>
            <person name="Rasko D.A."/>
            <person name="Rosovitz M.J."/>
            <person name="Myers G.S."/>
            <person name="Mongodin E.F."/>
            <person name="Fricke W.F."/>
            <person name="Gajer P."/>
            <person name="Crabtree J."/>
            <person name="Sebaihia M."/>
            <person name="Thomson N.R."/>
            <person name="Chaudhuri R."/>
            <person name="Henderson I.R."/>
            <person name="Sperandio V."/>
            <person name="Ravel J."/>
        </authorList>
    </citation>
    <scope>NUCLEOTIDE SEQUENCE [LARGE SCALE GENOMIC DNA]</scope>
    <source>
        <strain evidence="2">E24377A / ETEC</strain>
    </source>
</reference>
<gene>
    <name evidence="1" type="ordered locus">EcE24377A_3890</name>
</gene>
<protein>
    <submittedName>
        <fullName evidence="1">Uncharacterized protein</fullName>
    </submittedName>
</protein>
<evidence type="ECO:0000313" key="1">
    <source>
        <dbReference type="EMBL" id="ABV16739.1"/>
    </source>
</evidence>
<name>A7ZSU4_ECO24</name>
<dbReference type="Proteomes" id="UP000001122">
    <property type="component" value="Chromosome"/>
</dbReference>
<keyword evidence="2" id="KW-1185">Reference proteome</keyword>
<dbReference type="EMBL" id="CP000800">
    <property type="protein sequence ID" value="ABV16739.1"/>
    <property type="molecule type" value="Genomic_DNA"/>
</dbReference>
<sequence>MGISRGAAISLFPIGIIRVCRQKIDVTHNK</sequence>
<accession>A7ZSU4</accession>
<dbReference type="KEGG" id="ecw:EcE24377A_3890"/>